<dbReference type="SUPFAM" id="SSF103506">
    <property type="entry name" value="Mitochondrial carrier"/>
    <property type="match status" value="1"/>
</dbReference>
<evidence type="ECO:0000256" key="5">
    <source>
        <dbReference type="ARBA" id="ARBA00022737"/>
    </source>
</evidence>
<feature type="repeat" description="Solcar" evidence="9">
    <location>
        <begin position="193"/>
        <end position="297"/>
    </location>
</feature>
<sequence>MANGQKLNPTVDFIAGTLAGTAGLVAGFPFDTVKVRLQTPELAGHYRGSTARAIATIVQEERFLGLYKGITSPLLTVALMNGLVFASYNFFLRLQSPVTAEASLAQITLAGVGSGVVSAIVTTPTELIKIRQQQCTGSSTARGVAAAIFKAGGLAGLYRGATATALRDFGYGAYFAAYEATTRALLKPGETRAEGWPVLVAGGVAGIVGWLATFPLDVVKTRVQGSGPGTFSGPGATALLAGASTIENPYRTTWFAIVNSYRAEGLHVFYRGLAPTLIRAVPVNMVTFGVFQTLVNAFG</sequence>
<keyword evidence="7" id="KW-0496">Mitochondrion</keyword>
<feature type="transmembrane region" description="Helical" evidence="11">
    <location>
        <begin position="72"/>
        <end position="91"/>
    </location>
</feature>
<feature type="repeat" description="Solcar" evidence="9">
    <location>
        <begin position="102"/>
        <end position="184"/>
    </location>
</feature>
<evidence type="ECO:0000313" key="13">
    <source>
        <dbReference type="Proteomes" id="UP001218188"/>
    </source>
</evidence>
<dbReference type="InterPro" id="IPR050567">
    <property type="entry name" value="Mitochondrial_Carrier"/>
</dbReference>
<organism evidence="12 13">
    <name type="scientific">Mycena alexandri</name>
    <dbReference type="NCBI Taxonomy" id="1745969"/>
    <lineage>
        <taxon>Eukaryota</taxon>
        <taxon>Fungi</taxon>
        <taxon>Dikarya</taxon>
        <taxon>Basidiomycota</taxon>
        <taxon>Agaricomycotina</taxon>
        <taxon>Agaricomycetes</taxon>
        <taxon>Agaricomycetidae</taxon>
        <taxon>Agaricales</taxon>
        <taxon>Marasmiineae</taxon>
        <taxon>Mycenaceae</taxon>
        <taxon>Mycena</taxon>
    </lineage>
</organism>
<dbReference type="Pfam" id="PF00153">
    <property type="entry name" value="Mito_carr"/>
    <property type="match status" value="3"/>
</dbReference>
<dbReference type="GO" id="GO:0022857">
    <property type="term" value="F:transmembrane transporter activity"/>
    <property type="evidence" value="ECO:0007669"/>
    <property type="project" value="TreeGrafter"/>
</dbReference>
<evidence type="ECO:0000256" key="7">
    <source>
        <dbReference type="ARBA" id="ARBA00023128"/>
    </source>
</evidence>
<dbReference type="Gene3D" id="1.50.40.10">
    <property type="entry name" value="Mitochondrial carrier domain"/>
    <property type="match status" value="1"/>
</dbReference>
<dbReference type="EMBL" id="JARJCM010000118">
    <property type="protein sequence ID" value="KAJ7027909.1"/>
    <property type="molecule type" value="Genomic_DNA"/>
</dbReference>
<evidence type="ECO:0000313" key="12">
    <source>
        <dbReference type="EMBL" id="KAJ7027909.1"/>
    </source>
</evidence>
<dbReference type="InterPro" id="IPR002067">
    <property type="entry name" value="MCP"/>
</dbReference>
<keyword evidence="8 9" id="KW-0472">Membrane</keyword>
<dbReference type="PANTHER" id="PTHR45624">
    <property type="entry name" value="MITOCHONDRIAL BASIC AMINO ACIDS TRANSPORTER-RELATED"/>
    <property type="match status" value="1"/>
</dbReference>
<dbReference type="InterPro" id="IPR018108">
    <property type="entry name" value="MCP_transmembrane"/>
</dbReference>
<evidence type="ECO:0000256" key="3">
    <source>
        <dbReference type="ARBA" id="ARBA00022448"/>
    </source>
</evidence>
<keyword evidence="6 11" id="KW-1133">Transmembrane helix</keyword>
<comment type="subcellular location">
    <subcellularLocation>
        <location evidence="1">Mitochondrion membrane</location>
        <topology evidence="1">Multi-pass membrane protein</topology>
    </subcellularLocation>
</comment>
<evidence type="ECO:0000256" key="2">
    <source>
        <dbReference type="ARBA" id="ARBA00006375"/>
    </source>
</evidence>
<protein>
    <submittedName>
        <fullName evidence="12">Carnitine/acyl carnitine carrier</fullName>
    </submittedName>
</protein>
<dbReference type="PANTHER" id="PTHR45624:SF10">
    <property type="entry name" value="SLC (SOLUTE CARRIER) HOMOLOG"/>
    <property type="match status" value="1"/>
</dbReference>
<name>A0AAD6X0M3_9AGAR</name>
<dbReference type="PRINTS" id="PR00926">
    <property type="entry name" value="MITOCARRIER"/>
</dbReference>
<keyword evidence="4 9" id="KW-0812">Transmembrane</keyword>
<dbReference type="AlphaFoldDB" id="A0AAD6X0M3"/>
<keyword evidence="3 10" id="KW-0813">Transport</keyword>
<evidence type="ECO:0000256" key="11">
    <source>
        <dbReference type="SAM" id="Phobius"/>
    </source>
</evidence>
<dbReference type="PROSITE" id="PS50920">
    <property type="entry name" value="SOLCAR"/>
    <property type="match status" value="3"/>
</dbReference>
<evidence type="ECO:0000256" key="6">
    <source>
        <dbReference type="ARBA" id="ARBA00022989"/>
    </source>
</evidence>
<evidence type="ECO:0000256" key="8">
    <source>
        <dbReference type="ARBA" id="ARBA00023136"/>
    </source>
</evidence>
<proteinExistence type="inferred from homology"/>
<dbReference type="Proteomes" id="UP001218188">
    <property type="component" value="Unassembled WGS sequence"/>
</dbReference>
<dbReference type="InterPro" id="IPR023395">
    <property type="entry name" value="MCP_dom_sf"/>
</dbReference>
<keyword evidence="13" id="KW-1185">Reference proteome</keyword>
<keyword evidence="5" id="KW-0677">Repeat</keyword>
<dbReference type="GO" id="GO:0031966">
    <property type="term" value="C:mitochondrial membrane"/>
    <property type="evidence" value="ECO:0007669"/>
    <property type="project" value="UniProtKB-SubCell"/>
</dbReference>
<gene>
    <name evidence="12" type="ORF">C8F04DRAFT_1121063</name>
</gene>
<evidence type="ECO:0000256" key="9">
    <source>
        <dbReference type="PROSITE-ProRule" id="PRU00282"/>
    </source>
</evidence>
<comment type="caution">
    <text evidence="12">The sequence shown here is derived from an EMBL/GenBank/DDBJ whole genome shotgun (WGS) entry which is preliminary data.</text>
</comment>
<evidence type="ECO:0000256" key="4">
    <source>
        <dbReference type="ARBA" id="ARBA00022692"/>
    </source>
</evidence>
<evidence type="ECO:0000256" key="10">
    <source>
        <dbReference type="RuleBase" id="RU000488"/>
    </source>
</evidence>
<evidence type="ECO:0000256" key="1">
    <source>
        <dbReference type="ARBA" id="ARBA00004225"/>
    </source>
</evidence>
<reference evidence="12" key="1">
    <citation type="submission" date="2023-03" db="EMBL/GenBank/DDBJ databases">
        <title>Massive genome expansion in bonnet fungi (Mycena s.s.) driven by repeated elements and novel gene families across ecological guilds.</title>
        <authorList>
            <consortium name="Lawrence Berkeley National Laboratory"/>
            <person name="Harder C.B."/>
            <person name="Miyauchi S."/>
            <person name="Viragh M."/>
            <person name="Kuo A."/>
            <person name="Thoen E."/>
            <person name="Andreopoulos B."/>
            <person name="Lu D."/>
            <person name="Skrede I."/>
            <person name="Drula E."/>
            <person name="Henrissat B."/>
            <person name="Morin E."/>
            <person name="Kohler A."/>
            <person name="Barry K."/>
            <person name="LaButti K."/>
            <person name="Morin E."/>
            <person name="Salamov A."/>
            <person name="Lipzen A."/>
            <person name="Mereny Z."/>
            <person name="Hegedus B."/>
            <person name="Baldrian P."/>
            <person name="Stursova M."/>
            <person name="Weitz H."/>
            <person name="Taylor A."/>
            <person name="Grigoriev I.V."/>
            <person name="Nagy L.G."/>
            <person name="Martin F."/>
            <person name="Kauserud H."/>
        </authorList>
    </citation>
    <scope>NUCLEOTIDE SEQUENCE</scope>
    <source>
        <strain evidence="12">CBHHK200</strain>
    </source>
</reference>
<feature type="repeat" description="Solcar" evidence="9">
    <location>
        <begin position="7"/>
        <end position="94"/>
    </location>
</feature>
<comment type="similarity">
    <text evidence="2 10">Belongs to the mitochondrial carrier (TC 2.A.29) family.</text>
</comment>
<accession>A0AAD6X0M3</accession>